<dbReference type="Proteomes" id="UP000299102">
    <property type="component" value="Unassembled WGS sequence"/>
</dbReference>
<accession>A0A4C1ZZL9</accession>
<proteinExistence type="predicted"/>
<protein>
    <submittedName>
        <fullName evidence="1">Uncharacterized protein</fullName>
    </submittedName>
</protein>
<evidence type="ECO:0000313" key="2">
    <source>
        <dbReference type="Proteomes" id="UP000299102"/>
    </source>
</evidence>
<evidence type="ECO:0000313" key="1">
    <source>
        <dbReference type="EMBL" id="GBP94261.1"/>
    </source>
</evidence>
<gene>
    <name evidence="1" type="ORF">EVAR_69346_1</name>
</gene>
<dbReference type="EMBL" id="BGZK01002482">
    <property type="protein sequence ID" value="GBP94261.1"/>
    <property type="molecule type" value="Genomic_DNA"/>
</dbReference>
<sequence length="74" mass="8072">MYIGWYGWSALVVEHTTDGCRVGCRGDVTFSRETRGDNSGQAFPTAPVVSRPAYKARPRCRLGSNTSATRCALC</sequence>
<dbReference type="AlphaFoldDB" id="A0A4C1ZZL9"/>
<comment type="caution">
    <text evidence="1">The sequence shown here is derived from an EMBL/GenBank/DDBJ whole genome shotgun (WGS) entry which is preliminary data.</text>
</comment>
<reference evidence="1 2" key="1">
    <citation type="journal article" date="2019" name="Commun. Biol.">
        <title>The bagworm genome reveals a unique fibroin gene that provides high tensile strength.</title>
        <authorList>
            <person name="Kono N."/>
            <person name="Nakamura H."/>
            <person name="Ohtoshi R."/>
            <person name="Tomita M."/>
            <person name="Numata K."/>
            <person name="Arakawa K."/>
        </authorList>
    </citation>
    <scope>NUCLEOTIDE SEQUENCE [LARGE SCALE GENOMIC DNA]</scope>
</reference>
<name>A0A4C1ZZL9_EUMVA</name>
<organism evidence="1 2">
    <name type="scientific">Eumeta variegata</name>
    <name type="common">Bagworm moth</name>
    <name type="synonym">Eumeta japonica</name>
    <dbReference type="NCBI Taxonomy" id="151549"/>
    <lineage>
        <taxon>Eukaryota</taxon>
        <taxon>Metazoa</taxon>
        <taxon>Ecdysozoa</taxon>
        <taxon>Arthropoda</taxon>
        <taxon>Hexapoda</taxon>
        <taxon>Insecta</taxon>
        <taxon>Pterygota</taxon>
        <taxon>Neoptera</taxon>
        <taxon>Endopterygota</taxon>
        <taxon>Lepidoptera</taxon>
        <taxon>Glossata</taxon>
        <taxon>Ditrysia</taxon>
        <taxon>Tineoidea</taxon>
        <taxon>Psychidae</taxon>
        <taxon>Oiketicinae</taxon>
        <taxon>Eumeta</taxon>
    </lineage>
</organism>
<keyword evidence="2" id="KW-1185">Reference proteome</keyword>